<comment type="caution">
    <text evidence="3">The sequence shown here is derived from an EMBL/GenBank/DDBJ whole genome shotgun (WGS) entry which is preliminary data.</text>
</comment>
<organism evidence="3 4">
    <name type="scientific">Microbacterium fluvii</name>
    <dbReference type="NCBI Taxonomy" id="415215"/>
    <lineage>
        <taxon>Bacteria</taxon>
        <taxon>Bacillati</taxon>
        <taxon>Actinomycetota</taxon>
        <taxon>Actinomycetes</taxon>
        <taxon>Micrococcales</taxon>
        <taxon>Microbacteriaceae</taxon>
        <taxon>Microbacterium</taxon>
    </lineage>
</organism>
<gene>
    <name evidence="3" type="ORF">ACFQRL_08995</name>
</gene>
<dbReference type="InterPro" id="IPR050772">
    <property type="entry name" value="Hydratase-Decarb/MhpD_sf"/>
</dbReference>
<evidence type="ECO:0000313" key="3">
    <source>
        <dbReference type="EMBL" id="MFC7269091.1"/>
    </source>
</evidence>
<name>A0ABW2HEV0_9MICO</name>
<dbReference type="PANTHER" id="PTHR30143">
    <property type="entry name" value="ACID HYDRATASE"/>
    <property type="match status" value="1"/>
</dbReference>
<dbReference type="EMBL" id="JBHTBE010000002">
    <property type="protein sequence ID" value="MFC7269091.1"/>
    <property type="molecule type" value="Genomic_DNA"/>
</dbReference>
<dbReference type="Gene3D" id="3.90.850.10">
    <property type="entry name" value="Fumarylacetoacetase-like, C-terminal domain"/>
    <property type="match status" value="1"/>
</dbReference>
<keyword evidence="1" id="KW-0456">Lyase</keyword>
<reference evidence="4" key="1">
    <citation type="journal article" date="2019" name="Int. J. Syst. Evol. Microbiol.">
        <title>The Global Catalogue of Microorganisms (GCM) 10K type strain sequencing project: providing services to taxonomists for standard genome sequencing and annotation.</title>
        <authorList>
            <consortium name="The Broad Institute Genomics Platform"/>
            <consortium name="The Broad Institute Genome Sequencing Center for Infectious Disease"/>
            <person name="Wu L."/>
            <person name="Ma J."/>
        </authorList>
    </citation>
    <scope>NUCLEOTIDE SEQUENCE [LARGE SCALE GENOMIC DNA]</scope>
    <source>
        <strain evidence="4">CGMCC 1.15772</strain>
    </source>
</reference>
<dbReference type="Proteomes" id="UP001596507">
    <property type="component" value="Unassembled WGS sequence"/>
</dbReference>
<evidence type="ECO:0000313" key="4">
    <source>
        <dbReference type="Proteomes" id="UP001596507"/>
    </source>
</evidence>
<feature type="domain" description="Fumarylacetoacetase-like C-terminal" evidence="2">
    <location>
        <begin position="105"/>
        <end position="263"/>
    </location>
</feature>
<evidence type="ECO:0000259" key="2">
    <source>
        <dbReference type="Pfam" id="PF01557"/>
    </source>
</evidence>
<sequence length="274" mass="28056">MTTTRIDADPALVALADALNAAEETGSPVPPPSAGRELTLDEAYTVQRVNIARRLDAGERIVGRKIGLTSLAMQRQLGVDQPDFGVVTDAMVIPDGGELDARMLIAPRAEAEFAFRIGRDLPPLPSADELWDAIDGVALSIEIIDSRVADWKISLVDTVADNASSARIVYGEILPATPELLASLPAQVISMTRNGDEVAAGPGSAVLGDPLVALQWLARAIGGFGDAFAAGDIVLAGAVAAAVPLAAGDVFAATAAGFAPVSVSVSAETPAARG</sequence>
<dbReference type="InterPro" id="IPR036663">
    <property type="entry name" value="Fumarylacetoacetase_C_sf"/>
</dbReference>
<evidence type="ECO:0000256" key="1">
    <source>
        <dbReference type="ARBA" id="ARBA00023239"/>
    </source>
</evidence>
<dbReference type="RefSeq" id="WP_262874021.1">
    <property type="nucleotide sequence ID" value="NZ_BAABKW010000012.1"/>
</dbReference>
<keyword evidence="4" id="KW-1185">Reference proteome</keyword>
<accession>A0ABW2HEV0</accession>
<proteinExistence type="predicted"/>
<dbReference type="PANTHER" id="PTHR30143:SF0">
    <property type="entry name" value="2-KETO-4-PENTENOATE HYDRATASE"/>
    <property type="match status" value="1"/>
</dbReference>
<dbReference type="InterPro" id="IPR011234">
    <property type="entry name" value="Fumarylacetoacetase-like_C"/>
</dbReference>
<dbReference type="Pfam" id="PF01557">
    <property type="entry name" value="FAA_hydrolase"/>
    <property type="match status" value="1"/>
</dbReference>
<dbReference type="SUPFAM" id="SSF56529">
    <property type="entry name" value="FAH"/>
    <property type="match status" value="1"/>
</dbReference>
<protein>
    <submittedName>
        <fullName evidence="3">2-keto-4-pentenoate hydratase</fullName>
    </submittedName>
</protein>